<protein>
    <submittedName>
        <fullName evidence="7">RNA polymerase sigma factor</fullName>
    </submittedName>
</protein>
<feature type="domain" description="PhyR sigma2" evidence="6">
    <location>
        <begin position="10"/>
        <end position="62"/>
    </location>
</feature>
<dbReference type="SUPFAM" id="SSF88659">
    <property type="entry name" value="Sigma3 and sigma4 domains of RNA polymerase sigma factors"/>
    <property type="match status" value="1"/>
</dbReference>
<evidence type="ECO:0000256" key="2">
    <source>
        <dbReference type="ARBA" id="ARBA00023015"/>
    </source>
</evidence>
<dbReference type="Proteomes" id="UP000321548">
    <property type="component" value="Unassembled WGS sequence"/>
</dbReference>
<proteinExistence type="inferred from homology"/>
<dbReference type="AlphaFoldDB" id="A0A5C8NSA6"/>
<dbReference type="Pfam" id="PF08281">
    <property type="entry name" value="Sigma70_r4_2"/>
    <property type="match status" value="1"/>
</dbReference>
<evidence type="ECO:0000259" key="6">
    <source>
        <dbReference type="Pfam" id="PF22029"/>
    </source>
</evidence>
<dbReference type="SUPFAM" id="SSF88946">
    <property type="entry name" value="Sigma2 domain of RNA polymerase sigma factors"/>
    <property type="match status" value="1"/>
</dbReference>
<dbReference type="InterPro" id="IPR014284">
    <property type="entry name" value="RNA_pol_sigma-70_dom"/>
</dbReference>
<dbReference type="Gene3D" id="1.10.1740.10">
    <property type="match status" value="1"/>
</dbReference>
<comment type="similarity">
    <text evidence="1">Belongs to the sigma-70 factor family. ECF subfamily.</text>
</comment>
<accession>A0A5C8NSA6</accession>
<name>A0A5C8NSA6_9BURK</name>
<dbReference type="Pfam" id="PF22029">
    <property type="entry name" value="PhyR_sigma2"/>
    <property type="match status" value="1"/>
</dbReference>
<dbReference type="RefSeq" id="WP_147705475.1">
    <property type="nucleotide sequence ID" value="NZ_VDUY01000007.1"/>
</dbReference>
<dbReference type="GO" id="GO:0003677">
    <property type="term" value="F:DNA binding"/>
    <property type="evidence" value="ECO:0007669"/>
    <property type="project" value="InterPro"/>
</dbReference>
<feature type="domain" description="RNA polymerase sigma factor 70 region 4 type 2" evidence="5">
    <location>
        <begin position="105"/>
        <end position="157"/>
    </location>
</feature>
<dbReference type="PANTHER" id="PTHR43133:SF25">
    <property type="entry name" value="RNA POLYMERASE SIGMA FACTOR RFAY-RELATED"/>
    <property type="match status" value="1"/>
</dbReference>
<dbReference type="Gene3D" id="1.10.10.10">
    <property type="entry name" value="Winged helix-like DNA-binding domain superfamily/Winged helix DNA-binding domain"/>
    <property type="match status" value="1"/>
</dbReference>
<keyword evidence="8" id="KW-1185">Reference proteome</keyword>
<evidence type="ECO:0000313" key="8">
    <source>
        <dbReference type="Proteomes" id="UP000321548"/>
    </source>
</evidence>
<keyword evidence="3" id="KW-0731">Sigma factor</keyword>
<dbReference type="GO" id="GO:0006352">
    <property type="term" value="P:DNA-templated transcription initiation"/>
    <property type="evidence" value="ECO:0007669"/>
    <property type="project" value="InterPro"/>
</dbReference>
<keyword evidence="4" id="KW-0804">Transcription</keyword>
<dbReference type="NCBIfam" id="TIGR02937">
    <property type="entry name" value="sigma70-ECF"/>
    <property type="match status" value="1"/>
</dbReference>
<dbReference type="InterPro" id="IPR013324">
    <property type="entry name" value="RNA_pol_sigma_r3/r4-like"/>
</dbReference>
<reference evidence="7 8" key="1">
    <citation type="submission" date="2019-06" db="EMBL/GenBank/DDBJ databases">
        <title>Quisquiliibacterium sp. nov., isolated from a maize field.</title>
        <authorList>
            <person name="Lin S.-Y."/>
            <person name="Tsai C.-F."/>
            <person name="Young C.-C."/>
        </authorList>
    </citation>
    <scope>NUCLEOTIDE SEQUENCE [LARGE SCALE GENOMIC DNA]</scope>
    <source>
        <strain evidence="7 8">CC-CFT501</strain>
    </source>
</reference>
<dbReference type="EMBL" id="VDUY01000007">
    <property type="protein sequence ID" value="TXL63781.1"/>
    <property type="molecule type" value="Genomic_DNA"/>
</dbReference>
<evidence type="ECO:0000256" key="3">
    <source>
        <dbReference type="ARBA" id="ARBA00023082"/>
    </source>
</evidence>
<dbReference type="PANTHER" id="PTHR43133">
    <property type="entry name" value="RNA POLYMERASE ECF-TYPE SIGMA FACTO"/>
    <property type="match status" value="1"/>
</dbReference>
<evidence type="ECO:0000256" key="4">
    <source>
        <dbReference type="ARBA" id="ARBA00023163"/>
    </source>
</evidence>
<dbReference type="InterPro" id="IPR013325">
    <property type="entry name" value="RNA_pol_sigma_r2"/>
</dbReference>
<comment type="caution">
    <text evidence="7">The sequence shown here is derived from an EMBL/GenBank/DDBJ whole genome shotgun (WGS) entry which is preliminary data.</text>
</comment>
<dbReference type="InterPro" id="IPR039425">
    <property type="entry name" value="RNA_pol_sigma-70-like"/>
</dbReference>
<dbReference type="InterPro" id="IPR036388">
    <property type="entry name" value="WH-like_DNA-bd_sf"/>
</dbReference>
<sequence>MSLAHEELVALIPRLRRYARVLCPDPAAADDLVQDTLERACARISQWRPGSDLRAWTFAIMHNVFVSETRRPRYRFESPLGGDHDGAADSCASNGDPALDWGTTRDLERALRLLPEAQLQVLLLVAFEDMSYEQVAQAVGVPVGTVMSRLFRGRARLRELLEPTAVRPAAAKVTVLK</sequence>
<dbReference type="InterPro" id="IPR053866">
    <property type="entry name" value="PhyR_sigma2"/>
</dbReference>
<evidence type="ECO:0000313" key="7">
    <source>
        <dbReference type="EMBL" id="TXL63781.1"/>
    </source>
</evidence>
<evidence type="ECO:0000256" key="1">
    <source>
        <dbReference type="ARBA" id="ARBA00010641"/>
    </source>
</evidence>
<dbReference type="CDD" id="cd06171">
    <property type="entry name" value="Sigma70_r4"/>
    <property type="match status" value="1"/>
</dbReference>
<keyword evidence="2" id="KW-0805">Transcription regulation</keyword>
<evidence type="ECO:0000259" key="5">
    <source>
        <dbReference type="Pfam" id="PF08281"/>
    </source>
</evidence>
<dbReference type="GO" id="GO:0016987">
    <property type="term" value="F:sigma factor activity"/>
    <property type="evidence" value="ECO:0007669"/>
    <property type="project" value="UniProtKB-KW"/>
</dbReference>
<dbReference type="InterPro" id="IPR013249">
    <property type="entry name" value="RNA_pol_sigma70_r4_t2"/>
</dbReference>
<gene>
    <name evidence="7" type="ORF">FHP08_15885</name>
</gene>
<dbReference type="OrthoDB" id="9797134at2"/>
<organism evidence="7 8">
    <name type="scientific">Zeimonas arvi</name>
    <dbReference type="NCBI Taxonomy" id="2498847"/>
    <lineage>
        <taxon>Bacteria</taxon>
        <taxon>Pseudomonadati</taxon>
        <taxon>Pseudomonadota</taxon>
        <taxon>Betaproteobacteria</taxon>
        <taxon>Burkholderiales</taxon>
        <taxon>Burkholderiaceae</taxon>
        <taxon>Zeimonas</taxon>
    </lineage>
</organism>